<name>A0A6N9UIC4_9ACTN</name>
<protein>
    <submittedName>
        <fullName evidence="2">Uncharacterized protein</fullName>
    </submittedName>
</protein>
<comment type="caution">
    <text evidence="2">The sequence shown here is derived from an EMBL/GenBank/DDBJ whole genome shotgun (WGS) entry which is preliminary data.</text>
</comment>
<proteinExistence type="predicted"/>
<keyword evidence="3" id="KW-1185">Reference proteome</keyword>
<dbReference type="AlphaFoldDB" id="A0A6N9UIC4"/>
<accession>A0A6N9UIC4</accession>
<reference evidence="2 3" key="1">
    <citation type="submission" date="2020-01" db="EMBL/GenBank/DDBJ databases">
        <title>Insect and environment-associated Actinomycetes.</title>
        <authorList>
            <person name="Currrie C."/>
            <person name="Chevrette M."/>
            <person name="Carlson C."/>
            <person name="Stubbendieck R."/>
            <person name="Wendt-Pienkowski E."/>
        </authorList>
    </citation>
    <scope>NUCLEOTIDE SEQUENCE [LARGE SCALE GENOMIC DNA]</scope>
    <source>
        <strain evidence="2 3">SID14172</strain>
    </source>
</reference>
<feature type="compositionally biased region" description="Basic and acidic residues" evidence="1">
    <location>
        <begin position="63"/>
        <end position="73"/>
    </location>
</feature>
<feature type="non-terminal residue" evidence="2">
    <location>
        <position position="1"/>
    </location>
</feature>
<sequence>PAARSACAPGGAVFDAFFRLVADGARPTTVLDTRAADTAHLAARGITEVVAPDDVLAAPGPHGSDRARRGSST</sequence>
<organism evidence="2 3">
    <name type="scientific">Streptomyces coelicoflavus</name>
    <dbReference type="NCBI Taxonomy" id="285562"/>
    <lineage>
        <taxon>Bacteria</taxon>
        <taxon>Bacillati</taxon>
        <taxon>Actinomycetota</taxon>
        <taxon>Actinomycetes</taxon>
        <taxon>Kitasatosporales</taxon>
        <taxon>Streptomycetaceae</taxon>
        <taxon>Streptomyces</taxon>
    </lineage>
</organism>
<evidence type="ECO:0000313" key="2">
    <source>
        <dbReference type="EMBL" id="NEB17487.1"/>
    </source>
</evidence>
<gene>
    <name evidence="2" type="ORF">G3I46_13335</name>
</gene>
<dbReference type="Proteomes" id="UP000469545">
    <property type="component" value="Unassembled WGS sequence"/>
</dbReference>
<feature type="region of interest" description="Disordered" evidence="1">
    <location>
        <begin position="54"/>
        <end position="73"/>
    </location>
</feature>
<dbReference type="EMBL" id="JAAGMB010000285">
    <property type="protein sequence ID" value="NEB17487.1"/>
    <property type="molecule type" value="Genomic_DNA"/>
</dbReference>
<evidence type="ECO:0000256" key="1">
    <source>
        <dbReference type="SAM" id="MobiDB-lite"/>
    </source>
</evidence>
<evidence type="ECO:0000313" key="3">
    <source>
        <dbReference type="Proteomes" id="UP000469545"/>
    </source>
</evidence>